<dbReference type="EMBL" id="JBIMZQ010000047">
    <property type="protein sequence ID" value="KAL3659321.1"/>
    <property type="molecule type" value="Genomic_DNA"/>
</dbReference>
<keyword evidence="3" id="KW-1185">Reference proteome</keyword>
<gene>
    <name evidence="2" type="ORF">V7S43_015592</name>
</gene>
<evidence type="ECO:0000313" key="3">
    <source>
        <dbReference type="Proteomes" id="UP001632037"/>
    </source>
</evidence>
<comment type="caution">
    <text evidence="2">The sequence shown here is derived from an EMBL/GenBank/DDBJ whole genome shotgun (WGS) entry which is preliminary data.</text>
</comment>
<reference evidence="2 3" key="1">
    <citation type="submission" date="2024-09" db="EMBL/GenBank/DDBJ databases">
        <title>Genome sequencing and assembly of Phytophthora oleae, isolate VK10A, causative agent of rot of olive drupes.</title>
        <authorList>
            <person name="Conti Taguali S."/>
            <person name="Riolo M."/>
            <person name="La Spada F."/>
            <person name="Cacciola S.O."/>
            <person name="Dionisio G."/>
        </authorList>
    </citation>
    <scope>NUCLEOTIDE SEQUENCE [LARGE SCALE GENOMIC DNA]</scope>
    <source>
        <strain evidence="2 3">VK10A</strain>
    </source>
</reference>
<dbReference type="Proteomes" id="UP001632037">
    <property type="component" value="Unassembled WGS sequence"/>
</dbReference>
<organism evidence="2 3">
    <name type="scientific">Phytophthora oleae</name>
    <dbReference type="NCBI Taxonomy" id="2107226"/>
    <lineage>
        <taxon>Eukaryota</taxon>
        <taxon>Sar</taxon>
        <taxon>Stramenopiles</taxon>
        <taxon>Oomycota</taxon>
        <taxon>Peronosporomycetes</taxon>
        <taxon>Peronosporales</taxon>
        <taxon>Peronosporaceae</taxon>
        <taxon>Phytophthora</taxon>
    </lineage>
</organism>
<feature type="region of interest" description="Disordered" evidence="1">
    <location>
        <begin position="166"/>
        <end position="193"/>
    </location>
</feature>
<name>A0ABD3F128_9STRA</name>
<dbReference type="AlphaFoldDB" id="A0ABD3F128"/>
<accession>A0ABD3F128</accession>
<evidence type="ECO:0000256" key="1">
    <source>
        <dbReference type="SAM" id="MobiDB-lite"/>
    </source>
</evidence>
<sequence>MSDSNFTQILNIVADTSGITRNVLGDELWFTSHCFRREGAQYRFMFAPEKQRWSLKLVKWCSGWAPSEKAETVTRYLLDDVLDREESQLGDLLAPDATIPTNTSLKDLQDFEFGSPEDVTSTDTTKEAPVQDVTSMSASIVRDLKSGLVEELRGIIKDICTSQSLQYTPSGEGTTMDDGTATETAREPEDDSRLMSELPDAKAWRDYVFSTGMLIRHVTNTEQASTCSRTSVRCTARGYLG</sequence>
<protein>
    <submittedName>
        <fullName evidence="2">Uncharacterized protein</fullName>
    </submittedName>
</protein>
<feature type="compositionally biased region" description="Basic and acidic residues" evidence="1">
    <location>
        <begin position="184"/>
        <end position="193"/>
    </location>
</feature>
<evidence type="ECO:0000313" key="2">
    <source>
        <dbReference type="EMBL" id="KAL3659321.1"/>
    </source>
</evidence>
<proteinExistence type="predicted"/>